<dbReference type="PANTHER" id="PTHR43861:SF1">
    <property type="entry name" value="TRANS-ACONITATE 2-METHYLTRANSFERASE"/>
    <property type="match status" value="1"/>
</dbReference>
<dbReference type="RefSeq" id="WP_306410271.1">
    <property type="nucleotide sequence ID" value="NZ_JANFPI010000002.1"/>
</dbReference>
<dbReference type="InterPro" id="IPR041698">
    <property type="entry name" value="Methyltransf_25"/>
</dbReference>
<keyword evidence="2" id="KW-0808">Transferase</keyword>
<dbReference type="SUPFAM" id="SSF53335">
    <property type="entry name" value="S-adenosyl-L-methionine-dependent methyltransferases"/>
    <property type="match status" value="1"/>
</dbReference>
<dbReference type="PANTHER" id="PTHR43861">
    <property type="entry name" value="TRANS-ACONITATE 2-METHYLTRANSFERASE-RELATED"/>
    <property type="match status" value="1"/>
</dbReference>
<evidence type="ECO:0000256" key="2">
    <source>
        <dbReference type="ARBA" id="ARBA00022679"/>
    </source>
</evidence>
<organism evidence="4 5">
    <name type="scientific">Ectorhizobium quercum</name>
    <dbReference type="NCBI Taxonomy" id="2965071"/>
    <lineage>
        <taxon>Bacteria</taxon>
        <taxon>Pseudomonadati</taxon>
        <taxon>Pseudomonadota</taxon>
        <taxon>Alphaproteobacteria</taxon>
        <taxon>Hyphomicrobiales</taxon>
        <taxon>Rhizobiaceae</taxon>
        <taxon>Ectorhizobium</taxon>
    </lineage>
</organism>
<dbReference type="Proteomes" id="UP001208771">
    <property type="component" value="Unassembled WGS sequence"/>
</dbReference>
<name>A0AAE3N0A7_9HYPH</name>
<keyword evidence="1 4" id="KW-0489">Methyltransferase</keyword>
<comment type="caution">
    <text evidence="4">The sequence shown here is derived from an EMBL/GenBank/DDBJ whole genome shotgun (WGS) entry which is preliminary data.</text>
</comment>
<evidence type="ECO:0000313" key="5">
    <source>
        <dbReference type="Proteomes" id="UP001208771"/>
    </source>
</evidence>
<dbReference type="GO" id="GO:0032259">
    <property type="term" value="P:methylation"/>
    <property type="evidence" value="ECO:0007669"/>
    <property type="project" value="UniProtKB-KW"/>
</dbReference>
<proteinExistence type="predicted"/>
<evidence type="ECO:0000256" key="1">
    <source>
        <dbReference type="ARBA" id="ARBA00022603"/>
    </source>
</evidence>
<feature type="domain" description="Methyltransferase" evidence="3">
    <location>
        <begin position="54"/>
        <end position="150"/>
    </location>
</feature>
<sequence>MKREETAATADHARLMDRIYRGQKHIYDATRKYYLFGRDRTIAGLDARPGQSLLELGCGTGRNLLLATRRFPGLNLHGLDISREMLETAKARFGREGVQATFVAGDATRCRPADFGVEGFDRIMISYALSMIPDWKGTLDAAFDALTPGGSIHIVDFGDQSGLPRWFRTLLRAWLAQFHVAPRDDMPAVLAGMCRARNLSLAVETIGRGYAVRAVASA</sequence>
<dbReference type="InterPro" id="IPR029063">
    <property type="entry name" value="SAM-dependent_MTases_sf"/>
</dbReference>
<evidence type="ECO:0000259" key="3">
    <source>
        <dbReference type="Pfam" id="PF13649"/>
    </source>
</evidence>
<accession>A0AAE3N0A7</accession>
<dbReference type="Pfam" id="PF13649">
    <property type="entry name" value="Methyltransf_25"/>
    <property type="match status" value="1"/>
</dbReference>
<dbReference type="EMBL" id="JANFPI010000002">
    <property type="protein sequence ID" value="MCX8996482.1"/>
    <property type="molecule type" value="Genomic_DNA"/>
</dbReference>
<dbReference type="GO" id="GO:0008168">
    <property type="term" value="F:methyltransferase activity"/>
    <property type="evidence" value="ECO:0007669"/>
    <property type="project" value="UniProtKB-KW"/>
</dbReference>
<keyword evidence="5" id="KW-1185">Reference proteome</keyword>
<dbReference type="AlphaFoldDB" id="A0AAE3N0A7"/>
<protein>
    <submittedName>
        <fullName evidence="4">Class I SAM-dependent methyltransferase</fullName>
    </submittedName>
</protein>
<evidence type="ECO:0000313" key="4">
    <source>
        <dbReference type="EMBL" id="MCX8996482.1"/>
    </source>
</evidence>
<reference evidence="4" key="1">
    <citation type="submission" date="2022-07" db="EMBL/GenBank/DDBJ databases">
        <title>Ectorhizobium quercum gen.nov., sp. nov.</title>
        <authorList>
            <person name="Ma T."/>
            <person name="Li Y."/>
        </authorList>
    </citation>
    <scope>NUCLEOTIDE SEQUENCE</scope>
    <source>
        <strain evidence="4">BDR2-2</strain>
    </source>
</reference>
<dbReference type="CDD" id="cd02440">
    <property type="entry name" value="AdoMet_MTases"/>
    <property type="match status" value="1"/>
</dbReference>
<dbReference type="Gene3D" id="3.40.50.150">
    <property type="entry name" value="Vaccinia Virus protein VP39"/>
    <property type="match status" value="1"/>
</dbReference>
<gene>
    <name evidence="4" type="ORF">NOF55_05120</name>
</gene>